<accession>A0A9X0UDS7</accession>
<sequence length="300" mass="32827">MEPSRARREREPTRRSRTAVTSAPSRPSRFRLWLRRRRGLARPAGLAVLGAGALVVAALAVMAADPYGRLAGLWEGAAEIGAEAGLTVNEVLLEGSRNTPPELVREALAVRRGDPILGFDPHAARERLEMIAWVARAHVERHLTGTIRVRLEERQPFAIWQRDGRFSVIDDHGNVVATENIGAFGRLPLVVGTGADRVAGPMVALLRSVPEVQDRTHALVRVAERRWNLRLRNGTDVLLPEGQEAAALARLVELHAKQGLLDRTLAAIDLRLPDKLVLRLPPAPPAAEQPAAQRVRSGRG</sequence>
<keyword evidence="6 9" id="KW-1133">Transmembrane helix</keyword>
<dbReference type="GO" id="GO:0043093">
    <property type="term" value="P:FtsZ-dependent cytokinesis"/>
    <property type="evidence" value="ECO:0007669"/>
    <property type="project" value="UniProtKB-UniRule"/>
</dbReference>
<name>A0A9X0UDS7_9PROT</name>
<keyword evidence="13" id="KW-1185">Reference proteome</keyword>
<evidence type="ECO:0000256" key="8">
    <source>
        <dbReference type="ARBA" id="ARBA00023306"/>
    </source>
</evidence>
<dbReference type="EMBL" id="JACOMF010000011">
    <property type="protein sequence ID" value="MBC4015928.1"/>
    <property type="molecule type" value="Genomic_DNA"/>
</dbReference>
<dbReference type="RefSeq" id="WP_186770704.1">
    <property type="nucleotide sequence ID" value="NZ_JACOMF010000011.1"/>
</dbReference>
<evidence type="ECO:0000313" key="12">
    <source>
        <dbReference type="EMBL" id="MBC4015928.1"/>
    </source>
</evidence>
<dbReference type="Pfam" id="PF08478">
    <property type="entry name" value="POTRA_1"/>
    <property type="match status" value="1"/>
</dbReference>
<dbReference type="InterPro" id="IPR026579">
    <property type="entry name" value="FtsQ"/>
</dbReference>
<evidence type="ECO:0000256" key="2">
    <source>
        <dbReference type="ARBA" id="ARBA00022475"/>
    </source>
</evidence>
<keyword evidence="4 9" id="KW-0132">Cell division</keyword>
<reference evidence="12" key="1">
    <citation type="submission" date="2020-08" db="EMBL/GenBank/DDBJ databases">
        <authorList>
            <person name="Hu Y."/>
            <person name="Nguyen S.V."/>
            <person name="Li F."/>
            <person name="Fanning S."/>
        </authorList>
    </citation>
    <scope>NUCLEOTIDE SEQUENCE</scope>
    <source>
        <strain evidence="12">SYSU D8009</strain>
    </source>
</reference>
<organism evidence="12 13">
    <name type="scientific">Siccirubricoccus deserti</name>
    <dbReference type="NCBI Taxonomy" id="2013562"/>
    <lineage>
        <taxon>Bacteria</taxon>
        <taxon>Pseudomonadati</taxon>
        <taxon>Pseudomonadota</taxon>
        <taxon>Alphaproteobacteria</taxon>
        <taxon>Acetobacterales</taxon>
        <taxon>Roseomonadaceae</taxon>
        <taxon>Siccirubricoccus</taxon>
    </lineage>
</organism>
<dbReference type="InterPro" id="IPR005548">
    <property type="entry name" value="Cell_div_FtsQ/DivIB_C"/>
</dbReference>
<feature type="region of interest" description="Disordered" evidence="10">
    <location>
        <begin position="281"/>
        <end position="300"/>
    </location>
</feature>
<dbReference type="GO" id="GO:0032153">
    <property type="term" value="C:cell division site"/>
    <property type="evidence" value="ECO:0007669"/>
    <property type="project" value="UniProtKB-UniRule"/>
</dbReference>
<dbReference type="Proteomes" id="UP000600101">
    <property type="component" value="Unassembled WGS sequence"/>
</dbReference>
<dbReference type="PANTHER" id="PTHR35851">
    <property type="entry name" value="CELL DIVISION PROTEIN FTSQ"/>
    <property type="match status" value="1"/>
</dbReference>
<evidence type="ECO:0000256" key="3">
    <source>
        <dbReference type="ARBA" id="ARBA00022519"/>
    </source>
</evidence>
<keyword evidence="3 9" id="KW-0997">Cell inner membrane</keyword>
<dbReference type="Gene3D" id="3.40.50.11690">
    <property type="entry name" value="Cell division protein FtsQ/DivIB"/>
    <property type="match status" value="1"/>
</dbReference>
<keyword evidence="5 9" id="KW-0812">Transmembrane</keyword>
<evidence type="ECO:0000256" key="1">
    <source>
        <dbReference type="ARBA" id="ARBA00004370"/>
    </source>
</evidence>
<dbReference type="Gene3D" id="3.10.20.310">
    <property type="entry name" value="membrane protein fhac"/>
    <property type="match status" value="1"/>
</dbReference>
<comment type="function">
    <text evidence="9">Essential cell division protein.</text>
</comment>
<keyword evidence="7 9" id="KW-0472">Membrane</keyword>
<dbReference type="InterPro" id="IPR034746">
    <property type="entry name" value="POTRA"/>
</dbReference>
<feature type="compositionally biased region" description="Basic and acidic residues" evidence="10">
    <location>
        <begin position="1"/>
        <end position="14"/>
    </location>
</feature>
<feature type="region of interest" description="Disordered" evidence="10">
    <location>
        <begin position="1"/>
        <end position="24"/>
    </location>
</feature>
<evidence type="ECO:0000256" key="6">
    <source>
        <dbReference type="ARBA" id="ARBA00022989"/>
    </source>
</evidence>
<evidence type="ECO:0000256" key="9">
    <source>
        <dbReference type="HAMAP-Rule" id="MF_00911"/>
    </source>
</evidence>
<dbReference type="AlphaFoldDB" id="A0A9X0UDS7"/>
<keyword evidence="2 9" id="KW-1003">Cell membrane</keyword>
<dbReference type="HAMAP" id="MF_00911">
    <property type="entry name" value="FtsQ_subfam"/>
    <property type="match status" value="1"/>
</dbReference>
<proteinExistence type="inferred from homology"/>
<gene>
    <name evidence="9" type="primary">ftsQ</name>
    <name evidence="12" type="ORF">H7965_11400</name>
</gene>
<evidence type="ECO:0000256" key="5">
    <source>
        <dbReference type="ARBA" id="ARBA00022692"/>
    </source>
</evidence>
<dbReference type="InterPro" id="IPR013685">
    <property type="entry name" value="POTRA_FtsQ_type"/>
</dbReference>
<evidence type="ECO:0000256" key="4">
    <source>
        <dbReference type="ARBA" id="ARBA00022618"/>
    </source>
</evidence>
<dbReference type="InterPro" id="IPR045335">
    <property type="entry name" value="FtsQ_C_sf"/>
</dbReference>
<dbReference type="PROSITE" id="PS51779">
    <property type="entry name" value="POTRA"/>
    <property type="match status" value="1"/>
</dbReference>
<evidence type="ECO:0000256" key="10">
    <source>
        <dbReference type="SAM" id="MobiDB-lite"/>
    </source>
</evidence>
<protein>
    <recommendedName>
        <fullName evidence="9">Cell division protein FtsQ</fullName>
    </recommendedName>
</protein>
<dbReference type="GO" id="GO:0090529">
    <property type="term" value="P:cell septum assembly"/>
    <property type="evidence" value="ECO:0007669"/>
    <property type="project" value="InterPro"/>
</dbReference>
<dbReference type="PANTHER" id="PTHR35851:SF1">
    <property type="entry name" value="CELL DIVISION PROTEIN FTSQ"/>
    <property type="match status" value="1"/>
</dbReference>
<evidence type="ECO:0000313" key="13">
    <source>
        <dbReference type="Proteomes" id="UP000600101"/>
    </source>
</evidence>
<comment type="similarity">
    <text evidence="9">Belongs to the FtsQ/DivIB family. FtsQ subfamily.</text>
</comment>
<evidence type="ECO:0000259" key="11">
    <source>
        <dbReference type="PROSITE" id="PS51779"/>
    </source>
</evidence>
<comment type="caution">
    <text evidence="12">The sequence shown here is derived from an EMBL/GenBank/DDBJ whole genome shotgun (WGS) entry which is preliminary data.</text>
</comment>
<dbReference type="GO" id="GO:0005886">
    <property type="term" value="C:plasma membrane"/>
    <property type="evidence" value="ECO:0007669"/>
    <property type="project" value="UniProtKB-SubCell"/>
</dbReference>
<evidence type="ECO:0000256" key="7">
    <source>
        <dbReference type="ARBA" id="ARBA00023136"/>
    </source>
</evidence>
<keyword evidence="8 9" id="KW-0131">Cell cycle</keyword>
<dbReference type="Pfam" id="PF03799">
    <property type="entry name" value="FtsQ_DivIB_C"/>
    <property type="match status" value="1"/>
</dbReference>
<comment type="subcellular location">
    <subcellularLocation>
        <location evidence="9">Cell inner membrane</location>
        <topology evidence="9">Single-pass type II membrane protein</topology>
    </subcellularLocation>
    <subcellularLocation>
        <location evidence="1">Membrane</location>
    </subcellularLocation>
    <text evidence="9">Localizes to the division septum.</text>
</comment>
<feature type="domain" description="POTRA" evidence="11">
    <location>
        <begin position="86"/>
        <end position="154"/>
    </location>
</feature>